<keyword evidence="4 7" id="KW-1133">Transmembrane helix</keyword>
<proteinExistence type="inferred from homology"/>
<dbReference type="PROSITE" id="PS50267">
    <property type="entry name" value="NA_NEUROTRAN_SYMP_3"/>
    <property type="match status" value="1"/>
</dbReference>
<evidence type="ECO:0000256" key="3">
    <source>
        <dbReference type="ARBA" id="ARBA00022692"/>
    </source>
</evidence>
<keyword evidence="6" id="KW-0769">Symport</keyword>
<organism evidence="8 9">
    <name type="scientific">Shuttleworthella satelles DSM 14600</name>
    <dbReference type="NCBI Taxonomy" id="626523"/>
    <lineage>
        <taxon>Bacteria</taxon>
        <taxon>Bacillati</taxon>
        <taxon>Bacillota</taxon>
        <taxon>Clostridia</taxon>
        <taxon>Lachnospirales</taxon>
        <taxon>Lachnospiraceae</taxon>
        <taxon>Shuttleworthella</taxon>
    </lineage>
</organism>
<comment type="similarity">
    <text evidence="6">Belongs to the sodium:neurotransmitter symporter (SNF) (TC 2.A.22) family.</text>
</comment>
<dbReference type="CDD" id="cd10336">
    <property type="entry name" value="SLC6sbd_Tyt1-Like"/>
    <property type="match status" value="1"/>
</dbReference>
<dbReference type="InterPro" id="IPR047218">
    <property type="entry name" value="YocR/YhdH-like"/>
</dbReference>
<evidence type="ECO:0000256" key="7">
    <source>
        <dbReference type="SAM" id="Phobius"/>
    </source>
</evidence>
<reference evidence="8" key="1">
    <citation type="submission" date="2009-04" db="EMBL/GenBank/DDBJ databases">
        <authorList>
            <person name="Weinstock G."/>
            <person name="Sodergren E."/>
            <person name="Clifton S."/>
            <person name="Fulton L."/>
            <person name="Fulton B."/>
            <person name="Courtney L."/>
            <person name="Fronick C."/>
            <person name="Harrison M."/>
            <person name="Strong C."/>
            <person name="Farmer C."/>
            <person name="Delahaunty K."/>
            <person name="Markovic C."/>
            <person name="Hall O."/>
            <person name="Minx P."/>
            <person name="Tomlinson C."/>
            <person name="Mitreva M."/>
            <person name="Nelson J."/>
            <person name="Hou S."/>
            <person name="Wollam A."/>
            <person name="Pepin K.H."/>
            <person name="Johnson M."/>
            <person name="Bhonagiri V."/>
            <person name="Nash W.E."/>
            <person name="Warren W."/>
            <person name="Chinwalla A."/>
            <person name="Mardis E.R."/>
            <person name="Wilson R.K."/>
        </authorList>
    </citation>
    <scope>NUCLEOTIDE SEQUENCE [LARGE SCALE GENOMIC DNA]</scope>
    <source>
        <strain evidence="8">DSM 14600</strain>
    </source>
</reference>
<feature type="transmembrane region" description="Helical" evidence="7">
    <location>
        <begin position="103"/>
        <end position="124"/>
    </location>
</feature>
<dbReference type="InterPro" id="IPR037272">
    <property type="entry name" value="SNS_sf"/>
</dbReference>
<dbReference type="PANTHER" id="PTHR42948">
    <property type="entry name" value="TRANSPORTER"/>
    <property type="match status" value="1"/>
</dbReference>
<dbReference type="GO" id="GO:0016020">
    <property type="term" value="C:membrane"/>
    <property type="evidence" value="ECO:0007669"/>
    <property type="project" value="UniProtKB-SubCell"/>
</dbReference>
<protein>
    <recommendedName>
        <fullName evidence="6">Transporter</fullName>
    </recommendedName>
</protein>
<feature type="transmembrane region" description="Helical" evidence="7">
    <location>
        <begin position="407"/>
        <end position="426"/>
    </location>
</feature>
<dbReference type="Pfam" id="PF00209">
    <property type="entry name" value="SNF"/>
    <property type="match status" value="2"/>
</dbReference>
<feature type="transmembrane region" description="Helical" evidence="7">
    <location>
        <begin position="25"/>
        <end position="46"/>
    </location>
</feature>
<dbReference type="eggNOG" id="COG0733">
    <property type="taxonomic scope" value="Bacteria"/>
</dbReference>
<dbReference type="AlphaFoldDB" id="C4GDP4"/>
<feature type="transmembrane region" description="Helical" evidence="7">
    <location>
        <begin position="164"/>
        <end position="181"/>
    </location>
</feature>
<keyword evidence="2 6" id="KW-0813">Transport</keyword>
<comment type="caution">
    <text evidence="8">The sequence shown here is derived from an EMBL/GenBank/DDBJ whole genome shotgun (WGS) entry which is preliminary data.</text>
</comment>
<dbReference type="Proteomes" id="UP000003494">
    <property type="component" value="Unassembled WGS sequence"/>
</dbReference>
<evidence type="ECO:0000256" key="4">
    <source>
        <dbReference type="ARBA" id="ARBA00022989"/>
    </source>
</evidence>
<dbReference type="PRINTS" id="PR00176">
    <property type="entry name" value="NANEUSMPORT"/>
</dbReference>
<evidence type="ECO:0000256" key="1">
    <source>
        <dbReference type="ARBA" id="ARBA00004141"/>
    </source>
</evidence>
<dbReference type="GO" id="GO:0015293">
    <property type="term" value="F:symporter activity"/>
    <property type="evidence" value="ECO:0007669"/>
    <property type="project" value="UniProtKB-KW"/>
</dbReference>
<feature type="transmembrane region" description="Helical" evidence="7">
    <location>
        <begin position="325"/>
        <end position="346"/>
    </location>
</feature>
<dbReference type="EMBL" id="ACIP02000007">
    <property type="protein sequence ID" value="EEP27523.1"/>
    <property type="molecule type" value="Genomic_DNA"/>
</dbReference>
<evidence type="ECO:0000256" key="2">
    <source>
        <dbReference type="ARBA" id="ARBA00022448"/>
    </source>
</evidence>
<gene>
    <name evidence="8" type="ORF">GCWU000342_02218</name>
</gene>
<feature type="transmembrane region" description="Helical" evidence="7">
    <location>
        <begin position="447"/>
        <end position="472"/>
    </location>
</feature>
<name>C4GDP4_9FIRM</name>
<feature type="transmembrane region" description="Helical" evidence="7">
    <location>
        <begin position="273"/>
        <end position="293"/>
    </location>
</feature>
<dbReference type="PANTHER" id="PTHR42948:SF1">
    <property type="entry name" value="TRANSPORTER"/>
    <property type="match status" value="1"/>
</dbReference>
<keyword evidence="3 6" id="KW-0812">Transmembrane</keyword>
<keyword evidence="5 7" id="KW-0472">Membrane</keyword>
<sequence length="474" mass="51500">MGFDILSFKRIGKEVMNMNNQRSNFSGKLGFVLAAAGSAVGLGNIWRFPYLAAKYGGGIFLLIYLILVATFGYAMIVSESAIGRMTQKSPVGAFNILGKGKGHGFFCFGGWLNAIIPIIIVPYYSVIGGWVFKYLWEYLTGGVHRVADDSFFSDFISNSASAEFWFILFTLVTIGIIFAGVENGIERVSRIMMPLLVLLAVIVSIYSVTRPGAMEGVKYFLIPDFAHFSWMTIVTAMGQMFYSLSIAMGILITFGSYMKKEVSIEGSTSNVEIFDTAIAILAGLMIIPAVFAFSGADAAANLKAGPSLMFIMIPKVFDSMGLGQFGGIVFFLLVLLAAITSSIALAESAASTFQDELGWGRRKATIVVAVIMLALGSLSSLGFGVLGNIKIIGMDFLDFFDFLSNSVMMPIAAFAICILVVYKVGVDRIAEEVTVSGKFRRRKLYNFVIRYAAPLFIIIILISSILNAFGIVKM</sequence>
<evidence type="ECO:0000313" key="9">
    <source>
        <dbReference type="Proteomes" id="UP000003494"/>
    </source>
</evidence>
<feature type="transmembrane region" description="Helical" evidence="7">
    <location>
        <begin position="228"/>
        <end position="252"/>
    </location>
</feature>
<dbReference type="SUPFAM" id="SSF161070">
    <property type="entry name" value="SNF-like"/>
    <property type="match status" value="1"/>
</dbReference>
<accession>C4GDP4</accession>
<dbReference type="PROSITE" id="PS00610">
    <property type="entry name" value="NA_NEUROTRAN_SYMP_1"/>
    <property type="match status" value="1"/>
</dbReference>
<dbReference type="InterPro" id="IPR000175">
    <property type="entry name" value="Na/ntran_symport"/>
</dbReference>
<feature type="transmembrane region" description="Helical" evidence="7">
    <location>
        <begin position="58"/>
        <end position="82"/>
    </location>
</feature>
<feature type="transmembrane region" description="Helical" evidence="7">
    <location>
        <begin position="366"/>
        <end position="387"/>
    </location>
</feature>
<feature type="transmembrane region" description="Helical" evidence="7">
    <location>
        <begin position="188"/>
        <end position="208"/>
    </location>
</feature>
<comment type="subcellular location">
    <subcellularLocation>
        <location evidence="1">Membrane</location>
        <topology evidence="1">Multi-pass membrane protein</topology>
    </subcellularLocation>
</comment>
<dbReference type="NCBIfam" id="NF037979">
    <property type="entry name" value="Na_transp"/>
    <property type="match status" value="1"/>
</dbReference>
<evidence type="ECO:0000256" key="6">
    <source>
        <dbReference type="RuleBase" id="RU003732"/>
    </source>
</evidence>
<evidence type="ECO:0000256" key="5">
    <source>
        <dbReference type="ARBA" id="ARBA00023136"/>
    </source>
</evidence>
<dbReference type="HOGENOM" id="CLU_006855_3_4_9"/>
<evidence type="ECO:0000313" key="8">
    <source>
        <dbReference type="EMBL" id="EEP27523.1"/>
    </source>
</evidence>
<keyword evidence="9" id="KW-1185">Reference proteome</keyword>